<reference evidence="2" key="2">
    <citation type="submission" date="2025-08" db="UniProtKB">
        <authorList>
            <consortium name="RefSeq"/>
        </authorList>
    </citation>
    <scope>IDENTIFICATION</scope>
    <source>
        <tissue evidence="2">Leaf</tissue>
    </source>
</reference>
<dbReference type="Proteomes" id="UP000790787">
    <property type="component" value="Chromosome 19"/>
</dbReference>
<evidence type="ECO:0000313" key="2">
    <source>
        <dbReference type="RefSeq" id="XP_075095077.1"/>
    </source>
</evidence>
<name>A0AC58TCX1_TOBAC</name>
<organism evidence="1 2">
    <name type="scientific">Nicotiana tabacum</name>
    <name type="common">Common tobacco</name>
    <dbReference type="NCBI Taxonomy" id="4097"/>
    <lineage>
        <taxon>Eukaryota</taxon>
        <taxon>Viridiplantae</taxon>
        <taxon>Streptophyta</taxon>
        <taxon>Embryophyta</taxon>
        <taxon>Tracheophyta</taxon>
        <taxon>Spermatophyta</taxon>
        <taxon>Magnoliopsida</taxon>
        <taxon>eudicotyledons</taxon>
        <taxon>Gunneridae</taxon>
        <taxon>Pentapetalae</taxon>
        <taxon>asterids</taxon>
        <taxon>lamiids</taxon>
        <taxon>Solanales</taxon>
        <taxon>Solanaceae</taxon>
        <taxon>Nicotianoideae</taxon>
        <taxon>Nicotianeae</taxon>
        <taxon>Nicotiana</taxon>
    </lineage>
</organism>
<reference evidence="1" key="1">
    <citation type="journal article" date="2014" name="Nat. Commun.">
        <title>The tobacco genome sequence and its comparison with those of tomato and potato.</title>
        <authorList>
            <person name="Sierro N."/>
            <person name="Battey J.N."/>
            <person name="Ouadi S."/>
            <person name="Bakaher N."/>
            <person name="Bovet L."/>
            <person name="Willig A."/>
            <person name="Goepfert S."/>
            <person name="Peitsch M.C."/>
            <person name="Ivanov N.V."/>
        </authorList>
    </citation>
    <scope>NUCLEOTIDE SEQUENCE [LARGE SCALE GENOMIC DNA]</scope>
</reference>
<dbReference type="RefSeq" id="XP_075095077.1">
    <property type="nucleotide sequence ID" value="XM_075238976.1"/>
</dbReference>
<keyword evidence="1" id="KW-1185">Reference proteome</keyword>
<sequence length="190" mass="21897">MQGEINGLKILIKRESRSAHHIHAFAHQLQVTLVVFSKKSLQVGELVVLISNILNTLGYYLKRMDELRESQKEIIQEALDMCELTTSRGLNQELGLSRAYDTRRGSHFKFFNNIILIFGSILNVLESLVLDAHSTDERAMAIEYLRACQTFEIEFMLHLMRDILAITNKLNKCLQKKESKTLQTPCYLLK</sequence>
<accession>A0AC58TCX1</accession>
<gene>
    <name evidence="2" type="primary">LOC142173396</name>
</gene>
<proteinExistence type="predicted"/>
<protein>
    <submittedName>
        <fullName evidence="2">Uncharacterized protein LOC142173396</fullName>
    </submittedName>
</protein>
<evidence type="ECO:0000313" key="1">
    <source>
        <dbReference type="Proteomes" id="UP000790787"/>
    </source>
</evidence>